<dbReference type="InterPro" id="IPR050095">
    <property type="entry name" value="ECF_ABC_transporter_ATP-bd"/>
</dbReference>
<dbReference type="EMBL" id="JBHSHL010000022">
    <property type="protein sequence ID" value="MFC4804648.1"/>
    <property type="molecule type" value="Genomic_DNA"/>
</dbReference>
<keyword evidence="4 10" id="KW-1003">Cell membrane</keyword>
<dbReference type="InterPro" id="IPR003593">
    <property type="entry name" value="AAA+_ATPase"/>
</dbReference>
<evidence type="ECO:0000256" key="9">
    <source>
        <dbReference type="ARBA" id="ARBA00025157"/>
    </source>
</evidence>
<dbReference type="PROSITE" id="PS50893">
    <property type="entry name" value="ABC_TRANSPORTER_2"/>
    <property type="match status" value="1"/>
</dbReference>
<keyword evidence="8 10" id="KW-0472">Membrane</keyword>
<evidence type="ECO:0000256" key="5">
    <source>
        <dbReference type="ARBA" id="ARBA00022741"/>
    </source>
</evidence>
<comment type="function">
    <text evidence="10">Part of an ABC transporter complex. Responsible for energy coupling to the transport system.</text>
</comment>
<dbReference type="InterPro" id="IPR003439">
    <property type="entry name" value="ABC_transporter-like_ATP-bd"/>
</dbReference>
<evidence type="ECO:0000313" key="13">
    <source>
        <dbReference type="Proteomes" id="UP001595916"/>
    </source>
</evidence>
<keyword evidence="7" id="KW-1278">Translocase</keyword>
<name>A0ABV9QL99_9FIRM</name>
<organism evidence="12 13">
    <name type="scientific">Filifactor villosus</name>
    <dbReference type="NCBI Taxonomy" id="29374"/>
    <lineage>
        <taxon>Bacteria</taxon>
        <taxon>Bacillati</taxon>
        <taxon>Bacillota</taxon>
        <taxon>Clostridia</taxon>
        <taxon>Peptostreptococcales</taxon>
        <taxon>Filifactoraceae</taxon>
        <taxon>Filifactor</taxon>
    </lineage>
</organism>
<dbReference type="GO" id="GO:0005524">
    <property type="term" value="F:ATP binding"/>
    <property type="evidence" value="ECO:0007669"/>
    <property type="project" value="UniProtKB-KW"/>
</dbReference>
<dbReference type="PANTHER" id="PTHR43553:SF24">
    <property type="entry name" value="ENERGY-COUPLING FACTOR TRANSPORTER ATP-BINDING PROTEIN ECFA1"/>
    <property type="match status" value="1"/>
</dbReference>
<evidence type="ECO:0000256" key="3">
    <source>
        <dbReference type="ARBA" id="ARBA00022448"/>
    </source>
</evidence>
<feature type="domain" description="ABC transporter" evidence="11">
    <location>
        <begin position="2"/>
        <end position="238"/>
    </location>
</feature>
<keyword evidence="5 10" id="KW-0547">Nucleotide-binding</keyword>
<keyword evidence="13" id="KW-1185">Reference proteome</keyword>
<comment type="function">
    <text evidence="9">Probably part of an ABC transporter complex. Responsible for energy coupling to the transport system.</text>
</comment>
<dbReference type="InterPro" id="IPR027417">
    <property type="entry name" value="P-loop_NTPase"/>
</dbReference>
<evidence type="ECO:0000256" key="6">
    <source>
        <dbReference type="ARBA" id="ARBA00022840"/>
    </source>
</evidence>
<accession>A0ABV9QL99</accession>
<evidence type="ECO:0000256" key="7">
    <source>
        <dbReference type="ARBA" id="ARBA00022967"/>
    </source>
</evidence>
<sequence>MLEMRDVTYCYEDGTVALKNITMDLSKYSRIGIVGSNGAGKSTLFLNFLGFYRPTKGKVLLKGKELEYSKKGLIELRKNVGIVFQDPEKQIFFSNVYDDIAFALRNLGYPEEEVRSKVEKAMDQTGTRDYSHKPVHFLSFGQKKSVAIAGAIAMDSGQVFFDEPTAGLDFESRKHVEHIIDDMVDRQGRSVVLCSHDMDFIYRMCEYIYVIRKGEILAQGETGEIFKQGDLLQKAGLEEPTLVKAWRYLGFPLERDETSFLRKYANSYNKMRER</sequence>
<dbReference type="Gene3D" id="3.40.50.300">
    <property type="entry name" value="P-loop containing nucleotide triphosphate hydrolases"/>
    <property type="match status" value="1"/>
</dbReference>
<dbReference type="Proteomes" id="UP001595916">
    <property type="component" value="Unassembled WGS sequence"/>
</dbReference>
<evidence type="ECO:0000259" key="11">
    <source>
        <dbReference type="PROSITE" id="PS50893"/>
    </source>
</evidence>
<dbReference type="CDD" id="cd03225">
    <property type="entry name" value="ABC_cobalt_CbiO_domain1"/>
    <property type="match status" value="1"/>
</dbReference>
<dbReference type="SUPFAM" id="SSF52540">
    <property type="entry name" value="P-loop containing nucleoside triphosphate hydrolases"/>
    <property type="match status" value="1"/>
</dbReference>
<proteinExistence type="inferred from homology"/>
<reference evidence="13" key="1">
    <citation type="journal article" date="2019" name="Int. J. Syst. Evol. Microbiol.">
        <title>The Global Catalogue of Microorganisms (GCM) 10K type strain sequencing project: providing services to taxonomists for standard genome sequencing and annotation.</title>
        <authorList>
            <consortium name="The Broad Institute Genomics Platform"/>
            <consortium name="The Broad Institute Genome Sequencing Center for Infectious Disease"/>
            <person name="Wu L."/>
            <person name="Ma J."/>
        </authorList>
    </citation>
    <scope>NUCLEOTIDE SEQUENCE [LARGE SCALE GENOMIC DNA]</scope>
    <source>
        <strain evidence="13">CCUG 46385</strain>
    </source>
</reference>
<dbReference type="NCBIfam" id="TIGR01166">
    <property type="entry name" value="cbiO"/>
    <property type="match status" value="1"/>
</dbReference>
<dbReference type="SMART" id="SM00382">
    <property type="entry name" value="AAA"/>
    <property type="match status" value="1"/>
</dbReference>
<evidence type="ECO:0000256" key="4">
    <source>
        <dbReference type="ARBA" id="ARBA00022475"/>
    </source>
</evidence>
<evidence type="ECO:0000256" key="8">
    <source>
        <dbReference type="ARBA" id="ARBA00023136"/>
    </source>
</evidence>
<keyword evidence="3 10" id="KW-0813">Transport</keyword>
<dbReference type="PANTHER" id="PTHR43553">
    <property type="entry name" value="HEAVY METAL TRANSPORTER"/>
    <property type="match status" value="1"/>
</dbReference>
<evidence type="ECO:0000313" key="12">
    <source>
        <dbReference type="EMBL" id="MFC4804648.1"/>
    </source>
</evidence>
<dbReference type="InterPro" id="IPR015856">
    <property type="entry name" value="ABC_transpr_CbiO/EcfA_su"/>
</dbReference>
<dbReference type="Pfam" id="PF00005">
    <property type="entry name" value="ABC_tran"/>
    <property type="match status" value="1"/>
</dbReference>
<comment type="subcellular location">
    <subcellularLocation>
        <location evidence="1 10">Cell membrane</location>
        <topology evidence="1 10">Peripheral membrane protein</topology>
    </subcellularLocation>
</comment>
<evidence type="ECO:0000256" key="10">
    <source>
        <dbReference type="RuleBase" id="RU364103"/>
    </source>
</evidence>
<dbReference type="InterPro" id="IPR005876">
    <property type="entry name" value="Co_trans_ATP-bd"/>
</dbReference>
<protein>
    <recommendedName>
        <fullName evidence="10">ABC transporter ATP-binding protein</fullName>
    </recommendedName>
</protein>
<comment type="similarity">
    <text evidence="2 10">Belongs to the ABC transporter superfamily.</text>
</comment>
<evidence type="ECO:0000256" key="1">
    <source>
        <dbReference type="ARBA" id="ARBA00004202"/>
    </source>
</evidence>
<evidence type="ECO:0000256" key="2">
    <source>
        <dbReference type="ARBA" id="ARBA00005417"/>
    </source>
</evidence>
<gene>
    <name evidence="12" type="ORF">ACFO4R_06080</name>
</gene>
<comment type="caution">
    <text evidence="12">The sequence shown here is derived from an EMBL/GenBank/DDBJ whole genome shotgun (WGS) entry which is preliminary data.</text>
</comment>
<dbReference type="RefSeq" id="WP_379788162.1">
    <property type="nucleotide sequence ID" value="NZ_JBHSHL010000022.1"/>
</dbReference>
<keyword evidence="6 10" id="KW-0067">ATP-binding</keyword>